<keyword evidence="6 14" id="KW-0255">Endonuclease</keyword>
<dbReference type="InterPro" id="IPR033309">
    <property type="entry name" value="Mus81"/>
</dbReference>
<evidence type="ECO:0000313" key="18">
    <source>
        <dbReference type="EMBL" id="KAG2186659.1"/>
    </source>
</evidence>
<evidence type="ECO:0000256" key="15">
    <source>
        <dbReference type="SAM" id="MobiDB-lite"/>
    </source>
</evidence>
<dbReference type="GO" id="GO:0008821">
    <property type="term" value="F:crossover junction DNA endonuclease activity"/>
    <property type="evidence" value="ECO:0007669"/>
    <property type="project" value="UniProtKB-UniRule"/>
</dbReference>
<feature type="compositionally biased region" description="Polar residues" evidence="15">
    <location>
        <begin position="242"/>
        <end position="255"/>
    </location>
</feature>
<reference evidence="18" key="1">
    <citation type="submission" date="2020-12" db="EMBL/GenBank/DDBJ databases">
        <title>Metabolic potential, ecology and presence of endohyphal bacteria is reflected in genomic diversity of Mucoromycotina.</title>
        <authorList>
            <person name="Muszewska A."/>
            <person name="Okrasinska A."/>
            <person name="Steczkiewicz K."/>
            <person name="Drgas O."/>
            <person name="Orlowska M."/>
            <person name="Perlinska-Lenart U."/>
            <person name="Aleksandrzak-Piekarczyk T."/>
            <person name="Szatraj K."/>
            <person name="Zielenkiewicz U."/>
            <person name="Pilsyk S."/>
            <person name="Malc E."/>
            <person name="Mieczkowski P."/>
            <person name="Kruszewska J.S."/>
            <person name="Biernat P."/>
            <person name="Pawlowska J."/>
        </authorList>
    </citation>
    <scope>NUCLEOTIDE SEQUENCE</scope>
    <source>
        <strain evidence="18">WA0000051536</strain>
    </source>
</reference>
<dbReference type="SUPFAM" id="SSF47802">
    <property type="entry name" value="DNA polymerase beta, N-terminal domain-like"/>
    <property type="match status" value="1"/>
</dbReference>
<evidence type="ECO:0000256" key="3">
    <source>
        <dbReference type="ARBA" id="ARBA00010015"/>
    </source>
</evidence>
<keyword evidence="19" id="KW-1185">Reference proteome</keyword>
<evidence type="ECO:0000256" key="8">
    <source>
        <dbReference type="ARBA" id="ARBA00022801"/>
    </source>
</evidence>
<dbReference type="FunFam" id="1.10.10.10:FF:000307">
    <property type="entry name" value="Crossover junction endonuclease MUS81"/>
    <property type="match status" value="1"/>
</dbReference>
<dbReference type="GO" id="GO:0006308">
    <property type="term" value="P:DNA catabolic process"/>
    <property type="evidence" value="ECO:0007669"/>
    <property type="project" value="UniProtKB-UniRule"/>
</dbReference>
<keyword evidence="12 14" id="KW-0539">Nucleus</keyword>
<evidence type="ECO:0000313" key="19">
    <source>
        <dbReference type="Proteomes" id="UP000612746"/>
    </source>
</evidence>
<dbReference type="GO" id="GO:0003677">
    <property type="term" value="F:DNA binding"/>
    <property type="evidence" value="ECO:0007669"/>
    <property type="project" value="UniProtKB-UniRule"/>
</dbReference>
<evidence type="ECO:0000256" key="11">
    <source>
        <dbReference type="ARBA" id="ARBA00023204"/>
    </source>
</evidence>
<comment type="function">
    <text evidence="14">Interacts with EME1 to form a DNA structure-specific endonuclease with substrate preference for branched DNA structures with a 5'-end at the branch nick. Typical substrates include 3'-flap structures, D-loops, replication forks and nicked Holliday junctions. May be required in mitosis for the processing of stalled or collapsed replication fork intermediates. May be required in meiosis for the repair of meiosis-specific double strand breaks subsequent to single-end invasion (SEI).</text>
</comment>
<dbReference type="InterPro" id="IPR027421">
    <property type="entry name" value="DNA_pol_lamdba_lyase_dom_sf"/>
</dbReference>
<dbReference type="GO" id="GO:0048476">
    <property type="term" value="C:Holliday junction resolvase complex"/>
    <property type="evidence" value="ECO:0007669"/>
    <property type="project" value="UniProtKB-UniRule"/>
</dbReference>
<name>A0A8H7Q529_9FUNG</name>
<dbReference type="GO" id="GO:0005634">
    <property type="term" value="C:nucleus"/>
    <property type="evidence" value="ECO:0007669"/>
    <property type="project" value="UniProtKB-SubCell"/>
</dbReference>
<dbReference type="Pfam" id="PF21136">
    <property type="entry name" value="WHD_MUS81"/>
    <property type="match status" value="1"/>
</dbReference>
<dbReference type="Pfam" id="PF14716">
    <property type="entry name" value="HHH_8"/>
    <property type="match status" value="1"/>
</dbReference>
<dbReference type="OrthoDB" id="5963188at2759"/>
<keyword evidence="11 14" id="KW-0234">DNA repair</keyword>
<evidence type="ECO:0000256" key="6">
    <source>
        <dbReference type="ARBA" id="ARBA00022759"/>
    </source>
</evidence>
<evidence type="ECO:0000256" key="9">
    <source>
        <dbReference type="ARBA" id="ARBA00022842"/>
    </source>
</evidence>
<evidence type="ECO:0000256" key="14">
    <source>
        <dbReference type="RuleBase" id="RU369042"/>
    </source>
</evidence>
<dbReference type="CDD" id="cd21036">
    <property type="entry name" value="WH_MUS81"/>
    <property type="match status" value="1"/>
</dbReference>
<dbReference type="InterPro" id="IPR036388">
    <property type="entry name" value="WH-like_DNA-bd_sf"/>
</dbReference>
<feature type="domain" description="Crossover junction endonuclease MUS81-like HHH" evidence="16">
    <location>
        <begin position="14"/>
        <end position="83"/>
    </location>
</feature>
<evidence type="ECO:0000259" key="17">
    <source>
        <dbReference type="Pfam" id="PF21136"/>
    </source>
</evidence>
<evidence type="ECO:0000256" key="7">
    <source>
        <dbReference type="ARBA" id="ARBA00022763"/>
    </source>
</evidence>
<evidence type="ECO:0000256" key="5">
    <source>
        <dbReference type="ARBA" id="ARBA00022723"/>
    </source>
</evidence>
<dbReference type="FunFam" id="1.10.150.110:FF:000001">
    <property type="entry name" value="Putative Crossover junction endonuclease MUS81"/>
    <property type="match status" value="1"/>
</dbReference>
<feature type="non-terminal residue" evidence="18">
    <location>
        <position position="1"/>
    </location>
</feature>
<comment type="subunit">
    <text evidence="14">Interacts with EME1.</text>
</comment>
<feature type="domain" description="MUS81 winged helix" evidence="17">
    <location>
        <begin position="134"/>
        <end position="223"/>
    </location>
</feature>
<dbReference type="InterPro" id="IPR010996">
    <property type="entry name" value="HHH_MUS81"/>
</dbReference>
<accession>A0A8H7Q529</accession>
<dbReference type="PANTHER" id="PTHR13451:SF0">
    <property type="entry name" value="CROSSOVER JUNCTION ENDONUCLEASE MUS81"/>
    <property type="match status" value="1"/>
</dbReference>
<feature type="compositionally biased region" description="Basic and acidic residues" evidence="15">
    <location>
        <begin position="92"/>
        <end position="103"/>
    </location>
</feature>
<evidence type="ECO:0000256" key="2">
    <source>
        <dbReference type="ARBA" id="ARBA00004123"/>
    </source>
</evidence>
<dbReference type="Gene3D" id="1.10.150.110">
    <property type="entry name" value="DNA polymerase beta, N-terminal domain-like"/>
    <property type="match status" value="1"/>
</dbReference>
<dbReference type="InterPro" id="IPR047417">
    <property type="entry name" value="WHD_MUS81"/>
</dbReference>
<feature type="region of interest" description="Disordered" evidence="15">
    <location>
        <begin position="86"/>
        <end position="132"/>
    </location>
</feature>
<protein>
    <recommendedName>
        <fullName evidence="14">Crossover junction endonuclease MUS81</fullName>
        <ecNumber evidence="14">3.1.22.-</ecNumber>
    </recommendedName>
</protein>
<dbReference type="GO" id="GO:0000712">
    <property type="term" value="P:resolution of meiotic recombination intermediates"/>
    <property type="evidence" value="ECO:0007669"/>
    <property type="project" value="TreeGrafter"/>
</dbReference>
<comment type="cofactor">
    <cofactor evidence="1 14">
        <name>Mg(2+)</name>
        <dbReference type="ChEBI" id="CHEBI:18420"/>
    </cofactor>
</comment>
<gene>
    <name evidence="18" type="ORF">INT44_002883</name>
</gene>
<keyword evidence="13" id="KW-0469">Meiosis</keyword>
<keyword evidence="8 14" id="KW-0378">Hydrolase</keyword>
<comment type="caution">
    <text evidence="18">The sequence shown here is derived from an EMBL/GenBank/DDBJ whole genome shotgun (WGS) entry which is preliminary data.</text>
</comment>
<evidence type="ECO:0000256" key="12">
    <source>
        <dbReference type="ARBA" id="ARBA00023242"/>
    </source>
</evidence>
<dbReference type="PANTHER" id="PTHR13451">
    <property type="entry name" value="CLASS II CROSSOVER JUNCTION ENDONUCLEASE MUS81"/>
    <property type="match status" value="1"/>
</dbReference>
<comment type="similarity">
    <text evidence="3 14">Belongs to the XPF family.</text>
</comment>
<evidence type="ECO:0000256" key="1">
    <source>
        <dbReference type="ARBA" id="ARBA00001946"/>
    </source>
</evidence>
<dbReference type="Gene3D" id="1.10.10.10">
    <property type="entry name" value="Winged helix-like DNA-binding domain superfamily/Winged helix DNA-binding domain"/>
    <property type="match status" value="1"/>
</dbReference>
<evidence type="ECO:0000256" key="4">
    <source>
        <dbReference type="ARBA" id="ARBA00022722"/>
    </source>
</evidence>
<evidence type="ECO:0000259" key="16">
    <source>
        <dbReference type="Pfam" id="PF14716"/>
    </source>
</evidence>
<keyword evidence="4 14" id="KW-0540">Nuclease</keyword>
<dbReference type="AlphaFoldDB" id="A0A8H7Q529"/>
<dbReference type="GO" id="GO:0000727">
    <property type="term" value="P:double-strand break repair via break-induced replication"/>
    <property type="evidence" value="ECO:0007669"/>
    <property type="project" value="UniProtKB-UniRule"/>
</dbReference>
<keyword evidence="7 14" id="KW-0227">DNA damage</keyword>
<dbReference type="GO" id="GO:0048257">
    <property type="term" value="F:3'-flap endonuclease activity"/>
    <property type="evidence" value="ECO:0007669"/>
    <property type="project" value="TreeGrafter"/>
</dbReference>
<keyword evidence="9 14" id="KW-0460">Magnesium</keyword>
<proteinExistence type="inferred from homology"/>
<keyword evidence="5 14" id="KW-0479">Metal-binding</keyword>
<dbReference type="Proteomes" id="UP000612746">
    <property type="component" value="Unassembled WGS sequence"/>
</dbReference>
<evidence type="ECO:0000256" key="13">
    <source>
        <dbReference type="ARBA" id="ARBA00023254"/>
    </source>
</evidence>
<evidence type="ECO:0000256" key="10">
    <source>
        <dbReference type="ARBA" id="ARBA00023172"/>
    </source>
</evidence>
<dbReference type="GO" id="GO:0031297">
    <property type="term" value="P:replication fork processing"/>
    <property type="evidence" value="ECO:0007669"/>
    <property type="project" value="UniProtKB-ARBA"/>
</dbReference>
<feature type="region of interest" description="Disordered" evidence="15">
    <location>
        <begin position="221"/>
        <end position="264"/>
    </location>
</feature>
<comment type="subcellular location">
    <subcellularLocation>
        <location evidence="2 14">Nucleus</location>
    </subcellularLocation>
</comment>
<sequence length="264" mass="29094">MSQSEPGSSRFKNCGNPLLCEWLEEWMEKAQGIQSKAYFAYKKAYASMLVHPTPFHHPSEAEKLHGIGKGLALKLEKRMITHCKANGLPIPERVKGSEKRNHDQISTGTQGDGEASESSQSRPRQKRKQSTYVPRFRSGAYAIMLTLHESEESGNGTQRLSKEEIIAAGQKYCDSSFDMAEAGRGYTAWVGIKTLLEKGYVWKQSSPPRYSLTDTGKAMATQLARASGKGSPRSQMAAAGEPSTSTNLQSSQTDINQEEERVTA</sequence>
<dbReference type="GO" id="GO:0031573">
    <property type="term" value="P:mitotic intra-S DNA damage checkpoint signaling"/>
    <property type="evidence" value="ECO:0007669"/>
    <property type="project" value="TreeGrafter"/>
</dbReference>
<keyword evidence="10 14" id="KW-0233">DNA recombination</keyword>
<dbReference type="EC" id="3.1.22.-" evidence="14"/>
<dbReference type="GO" id="GO:0046872">
    <property type="term" value="F:metal ion binding"/>
    <property type="evidence" value="ECO:0007669"/>
    <property type="project" value="UniProtKB-UniRule"/>
</dbReference>
<organism evidence="18 19">
    <name type="scientific">Umbelopsis vinacea</name>
    <dbReference type="NCBI Taxonomy" id="44442"/>
    <lineage>
        <taxon>Eukaryota</taxon>
        <taxon>Fungi</taxon>
        <taxon>Fungi incertae sedis</taxon>
        <taxon>Mucoromycota</taxon>
        <taxon>Mucoromycotina</taxon>
        <taxon>Umbelopsidomycetes</taxon>
        <taxon>Umbelopsidales</taxon>
        <taxon>Umbelopsidaceae</taxon>
        <taxon>Umbelopsis</taxon>
    </lineage>
</organism>
<dbReference type="EMBL" id="JAEPRA010000004">
    <property type="protein sequence ID" value="KAG2186659.1"/>
    <property type="molecule type" value="Genomic_DNA"/>
</dbReference>